<dbReference type="PANTHER" id="PTHR38657:SF1">
    <property type="entry name" value="SLR1343 PROTEIN"/>
    <property type="match status" value="1"/>
</dbReference>
<dbReference type="GO" id="GO:0016829">
    <property type="term" value="F:lyase activity"/>
    <property type="evidence" value="ECO:0007669"/>
    <property type="project" value="UniProtKB-KW"/>
</dbReference>
<dbReference type="KEGG" id="ngf:FRF71_14530"/>
<dbReference type="OrthoDB" id="5288100at2"/>
<dbReference type="Proteomes" id="UP000321172">
    <property type="component" value="Chromosome"/>
</dbReference>
<dbReference type="EMBL" id="CP042345">
    <property type="protein sequence ID" value="QEA17253.1"/>
    <property type="molecule type" value="Genomic_DNA"/>
</dbReference>
<dbReference type="SUPFAM" id="SSF48173">
    <property type="entry name" value="Cryptochrome/photolyase FAD-binding domain"/>
    <property type="match status" value="1"/>
</dbReference>
<dbReference type="Gene3D" id="1.25.40.80">
    <property type="match status" value="1"/>
</dbReference>
<evidence type="ECO:0000313" key="1">
    <source>
        <dbReference type="EMBL" id="QEA17253.1"/>
    </source>
</evidence>
<dbReference type="Pfam" id="PF04244">
    <property type="entry name" value="DPRP"/>
    <property type="match status" value="1"/>
</dbReference>
<keyword evidence="2" id="KW-1185">Reference proteome</keyword>
<dbReference type="InterPro" id="IPR014729">
    <property type="entry name" value="Rossmann-like_a/b/a_fold"/>
</dbReference>
<dbReference type="Gene3D" id="1.10.579.10">
    <property type="entry name" value="DNA Cyclobutane Dipyrimidine Photolyase, subunit A, domain 3"/>
    <property type="match status" value="1"/>
</dbReference>
<evidence type="ECO:0000313" key="2">
    <source>
        <dbReference type="Proteomes" id="UP000321172"/>
    </source>
</evidence>
<keyword evidence="1" id="KW-0456">Lyase</keyword>
<dbReference type="AlphaFoldDB" id="A0A5B8S759"/>
<sequence length="523" mass="58963">MTVLVPVLGDQLSHGLASLKGCDPADTVVLMMEVAEEAAHVRHHKAKIALIFSAMRHFAAELRKAGWRVDYIRLDDPENAGSFTGEVIRAAERHSPRLIRVVEPGDWRVEQAMLDWQTFIGCPVEILPDSRFLCSRDEFASWAAGRKELRMEFFYREMRRRTGLLMDGKDPVGGKWNYDAANRSGPPTGLKGPPLPRFAPDAMTNEVIELVGTRFADHFGALDKFSWPVTAQEAETAAAAFLKDRLPTFGQWQDAMVRGQDFLFHAVLSPAINLGLLDPLDLCRRAEAEYRAGRAPLAAVEGFVRQLIGWREYIRGVYWLEMPGLAEDNYLGATRPLPDFYWTGKTDMACLADCVRTTRDNAYAHHIQRLMVLGNFALLAGIRPQDVADWFLVVYADAFDWVELPNVAGMALFADGGRLASKPYAASGAYIDRMSNYCGSCRYKVKLKTGPDACPFNALYWHFLDRNEDKLGRNMRLANPYATWRRMSEEKRTEYLASAEAFLQQLQNADAGWARHGQSEQNR</sequence>
<accession>A0A5B8S759</accession>
<organism evidence="1 2">
    <name type="scientific">Novosphingobium ginsenosidimutans</name>
    <dbReference type="NCBI Taxonomy" id="1176536"/>
    <lineage>
        <taxon>Bacteria</taxon>
        <taxon>Pseudomonadati</taxon>
        <taxon>Pseudomonadota</taxon>
        <taxon>Alphaproteobacteria</taxon>
        <taxon>Sphingomonadales</taxon>
        <taxon>Sphingomonadaceae</taxon>
        <taxon>Novosphingobium</taxon>
    </lineage>
</organism>
<reference evidence="1 2" key="1">
    <citation type="journal article" date="2013" name="J. Microbiol. Biotechnol.">
        <title>Novosphingobium ginsenosidimutans sp. nov., with the ability to convert ginsenoside.</title>
        <authorList>
            <person name="Kim J.K."/>
            <person name="He D."/>
            <person name="Liu Q.M."/>
            <person name="Park H.Y."/>
            <person name="Jung M.S."/>
            <person name="Yoon M.H."/>
            <person name="Kim S.C."/>
            <person name="Im W.T."/>
        </authorList>
    </citation>
    <scope>NUCLEOTIDE SEQUENCE [LARGE SCALE GENOMIC DNA]</scope>
    <source>
        <strain evidence="1 2">FW-6</strain>
    </source>
</reference>
<protein>
    <submittedName>
        <fullName evidence="1">Cryptochrome/photolyase family protein</fullName>
    </submittedName>
</protein>
<dbReference type="InterPro" id="IPR036134">
    <property type="entry name" value="Crypto/Photolyase_FAD-like_sf"/>
</dbReference>
<dbReference type="Gene3D" id="3.40.50.620">
    <property type="entry name" value="HUPs"/>
    <property type="match status" value="1"/>
</dbReference>
<proteinExistence type="predicted"/>
<gene>
    <name evidence="1" type="ORF">FRF71_14530</name>
</gene>
<dbReference type="InterPro" id="IPR052551">
    <property type="entry name" value="UV-DNA_repair_photolyase"/>
</dbReference>
<dbReference type="RefSeq" id="WP_147091332.1">
    <property type="nucleotide sequence ID" value="NZ_BAABJD010000002.1"/>
</dbReference>
<dbReference type="PANTHER" id="PTHR38657">
    <property type="entry name" value="SLR1343 PROTEIN"/>
    <property type="match status" value="1"/>
</dbReference>
<dbReference type="Gene3D" id="1.10.10.1710">
    <property type="entry name" value="Deoxyribodipyrimidine photolyase-related"/>
    <property type="match status" value="1"/>
</dbReference>
<dbReference type="InterPro" id="IPR007357">
    <property type="entry name" value="PhrB-like"/>
</dbReference>
<name>A0A5B8S759_9SPHN</name>